<name>A0A6C7E512_ILUCY</name>
<dbReference type="AlphaFoldDB" id="A0A6C7E512"/>
<sequence length="145" mass="15814">MMSDDFDLPTIPSADASLPGELELGAFSMSLSVADLDRSRAFYEQLGFVVTGGDADHDYLILKNGETTIGLFHGMFAGNILTFNPGLTNRMERLESFTDVREIQQQLDDSNTPIAQRVDADSTDGPASMTLVDPDGNSILIDQFF</sequence>
<proteinExistence type="predicted"/>
<dbReference type="Pfam" id="PF00903">
    <property type="entry name" value="Glyoxalase"/>
    <property type="match status" value="1"/>
</dbReference>
<dbReference type="KEGG" id="aym:YM304_00410"/>
<dbReference type="EMBL" id="AP012057">
    <property type="protein sequence ID" value="BAN00355.1"/>
    <property type="molecule type" value="Genomic_DNA"/>
</dbReference>
<evidence type="ECO:0000259" key="1">
    <source>
        <dbReference type="Pfam" id="PF00903"/>
    </source>
</evidence>
<dbReference type="SUPFAM" id="SSF54593">
    <property type="entry name" value="Glyoxalase/Bleomycin resistance protein/Dihydroxybiphenyl dioxygenase"/>
    <property type="match status" value="1"/>
</dbReference>
<dbReference type="InterPro" id="IPR004360">
    <property type="entry name" value="Glyas_Fos-R_dOase_dom"/>
</dbReference>
<accession>A0A6C7E512</accession>
<evidence type="ECO:0000313" key="3">
    <source>
        <dbReference type="Proteomes" id="UP000011863"/>
    </source>
</evidence>
<protein>
    <recommendedName>
        <fullName evidence="1">Glyoxalase/fosfomycin resistance/dioxygenase domain-containing protein</fullName>
    </recommendedName>
</protein>
<dbReference type="InterPro" id="IPR029068">
    <property type="entry name" value="Glyas_Bleomycin-R_OHBP_Dase"/>
</dbReference>
<gene>
    <name evidence="2" type="ORF">YM304_00410</name>
</gene>
<reference evidence="2 3" key="1">
    <citation type="journal article" date="2013" name="Int. J. Syst. Evol. Microbiol.">
        <title>Ilumatobacter nonamiense sp. nov. and Ilumatobacter coccineum sp. nov., isolated from seashore sand.</title>
        <authorList>
            <person name="Matsumoto A."/>
            <person name="Kasai H."/>
            <person name="Matsuo Y."/>
            <person name="Shizuri Y."/>
            <person name="Ichikawa N."/>
            <person name="Fujita N."/>
            <person name="Omura S."/>
            <person name="Takahashi Y."/>
        </authorList>
    </citation>
    <scope>NUCLEOTIDE SEQUENCE [LARGE SCALE GENOMIC DNA]</scope>
    <source>
        <strain evidence="3">NBRC 103263 / KCTC 29153 / YM16-304</strain>
    </source>
</reference>
<dbReference type="Proteomes" id="UP000011863">
    <property type="component" value="Chromosome"/>
</dbReference>
<feature type="domain" description="Glyoxalase/fosfomycin resistance/dioxygenase" evidence="1">
    <location>
        <begin position="30"/>
        <end position="139"/>
    </location>
</feature>
<evidence type="ECO:0000313" key="2">
    <source>
        <dbReference type="EMBL" id="BAN00355.1"/>
    </source>
</evidence>
<organism evidence="2 3">
    <name type="scientific">Ilumatobacter coccineus (strain NBRC 103263 / KCTC 29153 / YM16-304)</name>
    <dbReference type="NCBI Taxonomy" id="1313172"/>
    <lineage>
        <taxon>Bacteria</taxon>
        <taxon>Bacillati</taxon>
        <taxon>Actinomycetota</taxon>
        <taxon>Acidimicrobiia</taxon>
        <taxon>Acidimicrobiales</taxon>
        <taxon>Ilumatobacteraceae</taxon>
        <taxon>Ilumatobacter</taxon>
    </lineage>
</organism>
<keyword evidence="3" id="KW-1185">Reference proteome</keyword>
<dbReference type="Gene3D" id="3.10.180.10">
    <property type="entry name" value="2,3-Dihydroxybiphenyl 1,2-Dioxygenase, domain 1"/>
    <property type="match status" value="1"/>
</dbReference>